<proteinExistence type="predicted"/>
<organism evidence="1 2">
    <name type="scientific">Phormidesmis priestleyi Ana</name>
    <dbReference type="NCBI Taxonomy" id="1666911"/>
    <lineage>
        <taxon>Bacteria</taxon>
        <taxon>Bacillati</taxon>
        <taxon>Cyanobacteriota</taxon>
        <taxon>Cyanophyceae</taxon>
        <taxon>Leptolyngbyales</taxon>
        <taxon>Leptolyngbyaceae</taxon>
        <taxon>Phormidesmis</taxon>
    </lineage>
</organism>
<dbReference type="AlphaFoldDB" id="A0A0P7ZRG5"/>
<sequence>MHSPLRPTFISKLAAQPPQDSANSLSADSLFVARLFQLNAITRQLTALLLAVGGLCLGGQSAIAQVTINRDPSTGAVFIDQNAFDVRTGELTNTSNIPLPSELPTVIREGIAIPTESGGLLAPNSLEITTDIDFVEQSFNEQLNQQQGTNLDYDLDRDTVTTRTRFDLNYVPGDHAFGEGIQVTVFDENGSIKSQETRFVRGDTVVRGPDGNELPNSGNITVEYGVGERVELRILNLRDNDATEISESGVYFTRNGQIIAEDFPDGGDRDFSDGEYVELADSQGRANAIERDTQEEQVVETDTTPLDPEIRRDEAVEEEEFTTVERDEQVVREVIERGSIEVPDTLATRLGHAVGLRTENDELLVYDRYSAAGQVRAGSDGLGATGQLRPLFNNPSAPPTLLTGSALFNPWADDNEAGFAASVGITQYLNRTHRQATDLFGNPIENPNPEGAIPLEPTGLFSNRRMVGYVPSGPLAGDQILPLDGIFTLPDSQRILIDPPDPQAVGRGDSAYTDNVGGFIVESASGELTFVPQWTNEGYATTDTVLEPGEATRIIYALVPQQAGQNLQLGQSYAVDNSTGRYRITDGGFVVIAADQYPDNFFAETTDVYTVEDTLPTIDNAATPDFNGIRGLYIEVPGGELTPTVDPNIPSEADARVGTVLFPEVLGQRPYARTTVAGGLYLGGSLTGGFGNQRDLINEVRTTTETETDQQRTTRTVTTFRTPVNQVNTTSFTNVSVLERSGNASFIINSDGLLEEVAFNPTSDAEVVDTRRESVQESITTELGEEEVIETAVVEEDIVDLRSRSNVVEQDSSSRSDSYANASPINGEIAFGGVLNFGNTPWTPAANLIRAELFARDTVIGRGGDGSEAGWRAELMLHPFGEVKREAYQYDEAGNVVPVYKTQPFLDENGNRVVVTETGPNGETVEIERGEFMLDESGDRIPERVGTGKPKGPGLYVRLEDAWDDGDSAVIDGGIQFSF</sequence>
<dbReference type="PATRIC" id="fig|1666911.3.peg.2703"/>
<gene>
    <name evidence="1" type="ORF">HLUCCA11_01485</name>
</gene>
<evidence type="ECO:0000313" key="2">
    <source>
        <dbReference type="Proteomes" id="UP000050465"/>
    </source>
</evidence>
<dbReference type="Proteomes" id="UP000050465">
    <property type="component" value="Unassembled WGS sequence"/>
</dbReference>
<evidence type="ECO:0000313" key="1">
    <source>
        <dbReference type="EMBL" id="KPQ37756.1"/>
    </source>
</evidence>
<protein>
    <submittedName>
        <fullName evidence="1">Uncharacterized protein</fullName>
    </submittedName>
</protein>
<dbReference type="EMBL" id="LJZR01000001">
    <property type="protein sequence ID" value="KPQ37756.1"/>
    <property type="molecule type" value="Genomic_DNA"/>
</dbReference>
<reference evidence="1 2" key="1">
    <citation type="submission" date="2015-09" db="EMBL/GenBank/DDBJ databases">
        <title>Identification and resolution of microdiversity through metagenomic sequencing of parallel consortia.</title>
        <authorList>
            <person name="Nelson W.C."/>
            <person name="Romine M.F."/>
            <person name="Lindemann S.R."/>
        </authorList>
    </citation>
    <scope>NUCLEOTIDE SEQUENCE [LARGE SCALE GENOMIC DNA]</scope>
    <source>
        <strain evidence="1">Ana</strain>
    </source>
</reference>
<name>A0A0P7ZRG5_9CYAN</name>
<accession>A0A0P7ZRG5</accession>
<comment type="caution">
    <text evidence="1">The sequence shown here is derived from an EMBL/GenBank/DDBJ whole genome shotgun (WGS) entry which is preliminary data.</text>
</comment>